<feature type="domain" description="Ig-like" evidence="5">
    <location>
        <begin position="311"/>
        <end position="406"/>
    </location>
</feature>
<name>A0A8J5N4Z6_HOMAM</name>
<evidence type="ECO:0000313" key="6">
    <source>
        <dbReference type="EMBL" id="KAG7172943.1"/>
    </source>
</evidence>
<dbReference type="InterPro" id="IPR003599">
    <property type="entry name" value="Ig_sub"/>
</dbReference>
<dbReference type="AlphaFoldDB" id="A0A8J5N4Z6"/>
<dbReference type="EMBL" id="JAHLQT010010216">
    <property type="protein sequence ID" value="KAG7172943.1"/>
    <property type="molecule type" value="Genomic_DNA"/>
</dbReference>
<comment type="caution">
    <text evidence="6">The sequence shown here is derived from an EMBL/GenBank/DDBJ whole genome shotgun (WGS) entry which is preliminary data.</text>
</comment>
<keyword evidence="2" id="KW-0472">Membrane</keyword>
<dbReference type="SUPFAM" id="SSF48726">
    <property type="entry name" value="Immunoglobulin"/>
    <property type="match status" value="3"/>
</dbReference>
<evidence type="ECO:0000256" key="4">
    <source>
        <dbReference type="SAM" id="MobiDB-lite"/>
    </source>
</evidence>
<dbReference type="GO" id="GO:0016020">
    <property type="term" value="C:membrane"/>
    <property type="evidence" value="ECO:0007669"/>
    <property type="project" value="UniProtKB-SubCell"/>
</dbReference>
<feature type="region of interest" description="Disordered" evidence="4">
    <location>
        <begin position="105"/>
        <end position="148"/>
    </location>
</feature>
<feature type="domain" description="Ig-like" evidence="5">
    <location>
        <begin position="202"/>
        <end position="305"/>
    </location>
</feature>
<evidence type="ECO:0000256" key="2">
    <source>
        <dbReference type="ARBA" id="ARBA00023136"/>
    </source>
</evidence>
<dbReference type="InterPro" id="IPR013783">
    <property type="entry name" value="Ig-like_fold"/>
</dbReference>
<evidence type="ECO:0000313" key="7">
    <source>
        <dbReference type="Proteomes" id="UP000747542"/>
    </source>
</evidence>
<dbReference type="SMART" id="SM00409">
    <property type="entry name" value="IG"/>
    <property type="match status" value="2"/>
</dbReference>
<dbReference type="Pfam" id="PF13927">
    <property type="entry name" value="Ig_3"/>
    <property type="match status" value="1"/>
</dbReference>
<feature type="domain" description="Ig-like" evidence="5">
    <location>
        <begin position="21"/>
        <end position="57"/>
    </location>
</feature>
<accession>A0A8J5N4Z6</accession>
<dbReference type="Pfam" id="PF08205">
    <property type="entry name" value="C2-set_2"/>
    <property type="match status" value="1"/>
</dbReference>
<evidence type="ECO:0000256" key="3">
    <source>
        <dbReference type="ARBA" id="ARBA00023157"/>
    </source>
</evidence>
<protein>
    <submittedName>
        <fullName evidence="6">Myopalladin-like</fullName>
    </submittedName>
</protein>
<reference evidence="6" key="1">
    <citation type="journal article" date="2021" name="Sci. Adv.">
        <title>The American lobster genome reveals insights on longevity, neural, and immune adaptations.</title>
        <authorList>
            <person name="Polinski J.M."/>
            <person name="Zimin A.V."/>
            <person name="Clark K.F."/>
            <person name="Kohn A.B."/>
            <person name="Sadowski N."/>
            <person name="Timp W."/>
            <person name="Ptitsyn A."/>
            <person name="Khanna P."/>
            <person name="Romanova D.Y."/>
            <person name="Williams P."/>
            <person name="Greenwood S.J."/>
            <person name="Moroz L.L."/>
            <person name="Walt D.R."/>
            <person name="Bodnar A.G."/>
        </authorList>
    </citation>
    <scope>NUCLEOTIDE SEQUENCE</scope>
    <source>
        <strain evidence="6">GMGI-L3</strain>
    </source>
</reference>
<evidence type="ECO:0000259" key="5">
    <source>
        <dbReference type="PROSITE" id="PS50835"/>
    </source>
</evidence>
<gene>
    <name evidence="6" type="primary">Mypn-L</name>
    <name evidence="6" type="ORF">Hamer_G017930</name>
</gene>
<evidence type="ECO:0000256" key="1">
    <source>
        <dbReference type="ARBA" id="ARBA00004167"/>
    </source>
</evidence>
<dbReference type="Proteomes" id="UP000747542">
    <property type="component" value="Unassembled WGS sequence"/>
</dbReference>
<dbReference type="PROSITE" id="PS50835">
    <property type="entry name" value="IG_LIKE"/>
    <property type="match status" value="3"/>
</dbReference>
<dbReference type="PANTHER" id="PTHR23278:SF19">
    <property type="entry name" value="OBSCURIN"/>
    <property type="match status" value="1"/>
</dbReference>
<sequence>MSAVPASPRLDGTIPQGLEDPPLVAVYAVRGQTTRLPCNLTSAPEEPVILVLWYKNGTKTPVFSVDLRHQQKGSGSTRASDFFQGRGRIDQEQRWWSWALVVREEEEEEEEQEEEEEEEEEEQEEEEEEEEEQEEEEEEEQEEEERQVAQCNYISRITRSCPETWDTSPCPGELRLVTVYWCYKRHGVSLTDLPQQLRIYGPGGALVDDVAAVQEGQPLTLSCRATGGKPLPNVTWWSGSTMLDKEVEEHQEGVKSTATPTVTPTAAYATNTLRLASVSSAHLTQNLTCKAANTPALASLSASVMLRELDSELQVSLHAPKEKLSGGHPYNIKCEASGVRPPPVLTWWLRGQHLTHDIHVQSLGLDSTVSELSLLATAGDDGGLLECRAAAPTLPHLTATDSTRLTVHCEY</sequence>
<dbReference type="PANTHER" id="PTHR23278">
    <property type="entry name" value="SIDESTEP PROTEIN"/>
    <property type="match status" value="1"/>
</dbReference>
<comment type="subcellular location">
    <subcellularLocation>
        <location evidence="1">Membrane</location>
        <topology evidence="1">Single-pass membrane protein</topology>
    </subcellularLocation>
</comment>
<dbReference type="InterPro" id="IPR007110">
    <property type="entry name" value="Ig-like_dom"/>
</dbReference>
<keyword evidence="3" id="KW-1015">Disulfide bond</keyword>
<dbReference type="InterPro" id="IPR013162">
    <property type="entry name" value="CD80_C2-set"/>
</dbReference>
<dbReference type="Gene3D" id="2.60.40.10">
    <property type="entry name" value="Immunoglobulins"/>
    <property type="match status" value="3"/>
</dbReference>
<proteinExistence type="predicted"/>
<organism evidence="6 7">
    <name type="scientific">Homarus americanus</name>
    <name type="common">American lobster</name>
    <dbReference type="NCBI Taxonomy" id="6706"/>
    <lineage>
        <taxon>Eukaryota</taxon>
        <taxon>Metazoa</taxon>
        <taxon>Ecdysozoa</taxon>
        <taxon>Arthropoda</taxon>
        <taxon>Crustacea</taxon>
        <taxon>Multicrustacea</taxon>
        <taxon>Malacostraca</taxon>
        <taxon>Eumalacostraca</taxon>
        <taxon>Eucarida</taxon>
        <taxon>Decapoda</taxon>
        <taxon>Pleocyemata</taxon>
        <taxon>Astacidea</taxon>
        <taxon>Nephropoidea</taxon>
        <taxon>Nephropidae</taxon>
        <taxon>Homarus</taxon>
    </lineage>
</organism>
<feature type="compositionally biased region" description="Acidic residues" evidence="4">
    <location>
        <begin position="105"/>
        <end position="145"/>
    </location>
</feature>
<dbReference type="InterPro" id="IPR036179">
    <property type="entry name" value="Ig-like_dom_sf"/>
</dbReference>
<keyword evidence="7" id="KW-1185">Reference proteome</keyword>